<dbReference type="EMBL" id="CP101125">
    <property type="protein sequence ID" value="UTO16791.1"/>
    <property type="molecule type" value="Genomic_DNA"/>
</dbReference>
<proteinExistence type="predicted"/>
<gene>
    <name evidence="1" type="ORF">NK667_10715</name>
</gene>
<evidence type="ECO:0000313" key="1">
    <source>
        <dbReference type="EMBL" id="UTO16791.1"/>
    </source>
</evidence>
<reference evidence="1" key="1">
    <citation type="submission" date="2022-07" db="EMBL/GenBank/DDBJ databases">
        <title>Pseudomonas nunamit sp. nov. an antifungal species isolated from Greenland.</title>
        <authorList>
            <person name="Ntana F."/>
            <person name="Hennessy R.C."/>
            <person name="Zervas A."/>
            <person name="Stougaard P."/>
        </authorList>
    </citation>
    <scope>NUCLEOTIDE SEQUENCE</scope>
    <source>
        <strain evidence="1">In5</strain>
    </source>
</reference>
<organism evidence="1 2">
    <name type="scientific">Pseudomonas nunensis</name>
    <dbReference type="NCBI Taxonomy" id="2961896"/>
    <lineage>
        <taxon>Bacteria</taxon>
        <taxon>Pseudomonadati</taxon>
        <taxon>Pseudomonadota</taxon>
        <taxon>Gammaproteobacteria</taxon>
        <taxon>Pseudomonadales</taxon>
        <taxon>Pseudomonadaceae</taxon>
        <taxon>Pseudomonas</taxon>
    </lineage>
</organism>
<dbReference type="RefSeq" id="WP_054614671.1">
    <property type="nucleotide sequence ID" value="NZ_CP101125.1"/>
</dbReference>
<accession>A0ABY5EM52</accession>
<keyword evidence="2" id="KW-1185">Reference proteome</keyword>
<sequence>MWRLAFTRWDKWDYCSDDRDKYLFAPSACSFDFPVVMYYTLLPLYEAQAEVTKLLEGIAAGEQKWFTNFSELLTYRNRLSSRLRLVQHSVTIRNPPLGGINSLPPCIEPENFQEVATDSLT</sequence>
<name>A0ABY5EM52_9PSED</name>
<evidence type="ECO:0000313" key="2">
    <source>
        <dbReference type="Proteomes" id="UP001059607"/>
    </source>
</evidence>
<dbReference type="Proteomes" id="UP001059607">
    <property type="component" value="Chromosome"/>
</dbReference>
<protein>
    <submittedName>
        <fullName evidence="1">Uncharacterized protein</fullName>
    </submittedName>
</protein>